<organism evidence="1 2">
    <name type="scientific">Pedobacter lithocola</name>
    <dbReference type="NCBI Taxonomy" id="1908239"/>
    <lineage>
        <taxon>Bacteria</taxon>
        <taxon>Pseudomonadati</taxon>
        <taxon>Bacteroidota</taxon>
        <taxon>Sphingobacteriia</taxon>
        <taxon>Sphingobacteriales</taxon>
        <taxon>Sphingobacteriaceae</taxon>
        <taxon>Pedobacter</taxon>
    </lineage>
</organism>
<comment type="caution">
    <text evidence="1">The sequence shown here is derived from an EMBL/GenBank/DDBJ whole genome shotgun (WGS) entry which is preliminary data.</text>
</comment>
<evidence type="ECO:0000313" key="1">
    <source>
        <dbReference type="EMBL" id="MFC4209908.1"/>
    </source>
</evidence>
<dbReference type="EMBL" id="JBHSBW010000003">
    <property type="protein sequence ID" value="MFC4209908.1"/>
    <property type="molecule type" value="Genomic_DNA"/>
</dbReference>
<dbReference type="Proteomes" id="UP001595789">
    <property type="component" value="Unassembled WGS sequence"/>
</dbReference>
<proteinExistence type="predicted"/>
<name>A0ABV8P724_9SPHI</name>
<accession>A0ABV8P724</accession>
<sequence>MKIIDKPHPFPPKPNGAGIHLRHMKTYNAKHVISCLLALTAMLSACSRDGQSESEAILNNDNCLPVVKAVGDQLNSAEINLFVETSGSMSGFMSIKGTSFQNNIWSIVEGFESKVGARFGIFQIRSKSEAITEVPVANFKQKLNTGGFQSAKSTDIPEMLDSIFRKANDNTVSILVSDLIFSPENGNQAQLSQISTDIRQRFKAKNRSSELIQLYSNFYGKSSVGASPYYIWVIGEAKRVKSASALLRKMITGPFNNVDFAITTPRPKYSVFPAFSQVTNALPMACPTDGCYYVYREYSDEDTPGFKFWVGMDFSALPSYMSEPAYLFKYLSVSGGTLVQVKAVSSLKEKADRQIAAKHGLTHMAQVQVDQIGGEGIVSLDLERHLPQWIDALNIDREDGLRKQTYGLKKMVKGLEEAQDDRPIPVFTEPVKIYITKQ</sequence>
<evidence type="ECO:0000313" key="2">
    <source>
        <dbReference type="Proteomes" id="UP001595789"/>
    </source>
</evidence>
<reference evidence="2" key="1">
    <citation type="journal article" date="2019" name="Int. J. Syst. Evol. Microbiol.">
        <title>The Global Catalogue of Microorganisms (GCM) 10K type strain sequencing project: providing services to taxonomists for standard genome sequencing and annotation.</title>
        <authorList>
            <consortium name="The Broad Institute Genomics Platform"/>
            <consortium name="The Broad Institute Genome Sequencing Center for Infectious Disease"/>
            <person name="Wu L."/>
            <person name="Ma J."/>
        </authorList>
    </citation>
    <scope>NUCLEOTIDE SEQUENCE [LARGE SCALE GENOMIC DNA]</scope>
    <source>
        <strain evidence="2">CCM 8691</strain>
    </source>
</reference>
<keyword evidence="2" id="KW-1185">Reference proteome</keyword>
<protein>
    <recommendedName>
        <fullName evidence="3">VWA domain-containing protein</fullName>
    </recommendedName>
</protein>
<evidence type="ECO:0008006" key="3">
    <source>
        <dbReference type="Google" id="ProtNLM"/>
    </source>
</evidence>
<gene>
    <name evidence="1" type="ORF">ACFOWA_01865</name>
</gene>
<dbReference type="RefSeq" id="WP_378981186.1">
    <property type="nucleotide sequence ID" value="NZ_JBHSBW010000003.1"/>
</dbReference>